<evidence type="ECO:0000256" key="1">
    <source>
        <dbReference type="SAM" id="MobiDB-lite"/>
    </source>
</evidence>
<dbReference type="RefSeq" id="XP_027771595.1">
    <property type="nucleotide sequence ID" value="XM_027915794.1"/>
</dbReference>
<sequence>MDPKYAGETLKHLEKESELLLNAHKAMSDELHRLQVEEEMMMRKLHELISAHNLSKKKGLNDNAEKRQNDQEGAPVDMTNGADERQNDLEGDMTKDFFLLSNLINRAILQHPVLHLTQGMFGQPFTPRTFVVEGWCVCDRMEFELLS</sequence>
<reference evidence="3 4" key="2">
    <citation type="submission" date="2025-05" db="UniProtKB">
        <authorList>
            <consortium name="RefSeq"/>
        </authorList>
    </citation>
    <scope>IDENTIFICATION</scope>
</reference>
<evidence type="ECO:0000313" key="4">
    <source>
        <dbReference type="RefSeq" id="XP_027771595.1"/>
    </source>
</evidence>
<evidence type="ECO:0000313" key="3">
    <source>
        <dbReference type="RefSeq" id="XP_027771594.1"/>
    </source>
</evidence>
<feature type="compositionally biased region" description="Basic and acidic residues" evidence="1">
    <location>
        <begin position="59"/>
        <end position="70"/>
    </location>
</feature>
<dbReference type="Proteomes" id="UP000694930">
    <property type="component" value="Chromosome 3"/>
</dbReference>
<organism evidence="2 5">
    <name type="scientific">Solanum pennellii</name>
    <name type="common">Tomato</name>
    <name type="synonym">Lycopersicon pennellii</name>
    <dbReference type="NCBI Taxonomy" id="28526"/>
    <lineage>
        <taxon>Eukaryota</taxon>
        <taxon>Viridiplantae</taxon>
        <taxon>Streptophyta</taxon>
        <taxon>Embryophyta</taxon>
        <taxon>Tracheophyta</taxon>
        <taxon>Spermatophyta</taxon>
        <taxon>Magnoliopsida</taxon>
        <taxon>eudicotyledons</taxon>
        <taxon>Gunneridae</taxon>
        <taxon>Pentapetalae</taxon>
        <taxon>asterids</taxon>
        <taxon>lamiids</taxon>
        <taxon>Solanales</taxon>
        <taxon>Solanaceae</taxon>
        <taxon>Solanoideae</taxon>
        <taxon>Solaneae</taxon>
        <taxon>Solanum</taxon>
        <taxon>Solanum subgen. Lycopersicon</taxon>
    </lineage>
</organism>
<dbReference type="RefSeq" id="XP_027771594.1">
    <property type="nucleotide sequence ID" value="XM_027915793.1"/>
</dbReference>
<dbReference type="PANTHER" id="PTHR37718:SF2">
    <property type="entry name" value="OS03G0205150 PROTEIN"/>
    <property type="match status" value="1"/>
</dbReference>
<evidence type="ECO:0000313" key="5">
    <source>
        <dbReference type="RefSeq" id="XP_027771596.1"/>
    </source>
</evidence>
<evidence type="ECO:0000313" key="2">
    <source>
        <dbReference type="Proteomes" id="UP000694930"/>
    </source>
</evidence>
<accession>A0ABM1V778</accession>
<dbReference type="GeneID" id="107015282"/>
<name>A0ABM1V778_SOLPN</name>
<reference evidence="2" key="1">
    <citation type="journal article" date="2014" name="Nat. Genet.">
        <title>The genome of the stress-tolerant wild tomato species Solanum pennellii.</title>
        <authorList>
            <person name="Bolger A."/>
            <person name="Scossa F."/>
            <person name="Bolger M.E."/>
            <person name="Lanz C."/>
            <person name="Maumus F."/>
            <person name="Tohge T."/>
            <person name="Quesneville H."/>
            <person name="Alseekh S."/>
            <person name="Sorensen I."/>
            <person name="Lichtenstein G."/>
            <person name="Fich E.A."/>
            <person name="Conte M."/>
            <person name="Keller H."/>
            <person name="Schneeberger K."/>
            <person name="Schwacke R."/>
            <person name="Ofner I."/>
            <person name="Vrebalov J."/>
            <person name="Xu Y."/>
            <person name="Osorio S."/>
            <person name="Aflitos S.A."/>
            <person name="Schijlen E."/>
            <person name="Jimenez-Gomez J.M."/>
            <person name="Ryngajllo M."/>
            <person name="Kimura S."/>
            <person name="Kumar R."/>
            <person name="Koenig D."/>
            <person name="Headland L.R."/>
            <person name="Maloof J.N."/>
            <person name="Sinha N."/>
            <person name="van Ham R.C."/>
            <person name="Lankhorst R.K."/>
            <person name="Mao L."/>
            <person name="Vogel A."/>
            <person name="Arsova B."/>
            <person name="Panstruga R."/>
            <person name="Fei Z."/>
            <person name="Rose J.K."/>
            <person name="Zamir D."/>
            <person name="Carrari F."/>
            <person name="Giovannoni J.J."/>
            <person name="Weigel D."/>
            <person name="Usadel B."/>
            <person name="Fernie A.R."/>
        </authorList>
    </citation>
    <scope>NUCLEOTIDE SEQUENCE [LARGE SCALE GENOMIC DNA]</scope>
</reference>
<feature type="region of interest" description="Disordered" evidence="1">
    <location>
        <begin position="53"/>
        <end position="88"/>
    </location>
</feature>
<proteinExistence type="predicted"/>
<dbReference type="RefSeq" id="XP_027771596.1">
    <property type="nucleotide sequence ID" value="XM_027915795.1"/>
</dbReference>
<gene>
    <name evidence="3 4 5" type="primary">LOC107015282</name>
</gene>
<protein>
    <submittedName>
        <fullName evidence="3 4">Uncharacterized protein LOC107015282 isoform X1</fullName>
    </submittedName>
</protein>
<dbReference type="PANTHER" id="PTHR37718">
    <property type="entry name" value="BNAC03G61340D PROTEIN"/>
    <property type="match status" value="1"/>
</dbReference>
<keyword evidence="2" id="KW-1185">Reference proteome</keyword>